<proteinExistence type="predicted"/>
<sequence>MALINNKEPFTYSHDFPKKWFRLAKLWFHLKALWRWFRVQKPVTKLIGCQYQAADDLIEIDITYQCNLKCNNCNRSSAQAPDKTHIGLGDITHFVEDSLSQGRCWRKIRVLGGEPTLHPQLSEILAELYRLKQVQPDLSIQLVTNGYGRRVNKVISELPEWLYIENSAKLDSVQPDFGPFNLAPVDSWYHRFSDFSNGCDIARTCGLGLTPQGYYPCAVAGGIDRVLNQKNGRQRLPACDDEMRDLMKNACGLCGRFRDGHYVPPKLRPKILVQRTSNTWVNIYQEWESDRNR</sequence>
<accession>A0A2T3II23</accession>
<dbReference type="SFLD" id="SFLDS00029">
    <property type="entry name" value="Radical_SAM"/>
    <property type="match status" value="1"/>
</dbReference>
<dbReference type="AlphaFoldDB" id="A0A2T3II23"/>
<keyword evidence="4" id="KW-0408">Iron</keyword>
<dbReference type="EMBL" id="PYMH01000028">
    <property type="protein sequence ID" value="PSU27960.1"/>
    <property type="molecule type" value="Genomic_DNA"/>
</dbReference>
<keyword evidence="3" id="KW-0479">Metal-binding</keyword>
<evidence type="ECO:0000313" key="7">
    <source>
        <dbReference type="EMBL" id="PSU27960.1"/>
    </source>
</evidence>
<evidence type="ECO:0000256" key="5">
    <source>
        <dbReference type="ARBA" id="ARBA00023014"/>
    </source>
</evidence>
<dbReference type="GO" id="GO:0051536">
    <property type="term" value="F:iron-sulfur cluster binding"/>
    <property type="evidence" value="ECO:0007669"/>
    <property type="project" value="UniProtKB-KW"/>
</dbReference>
<dbReference type="Pfam" id="PF04055">
    <property type="entry name" value="Radical_SAM"/>
    <property type="match status" value="1"/>
</dbReference>
<dbReference type="GO" id="GO:0003824">
    <property type="term" value="F:catalytic activity"/>
    <property type="evidence" value="ECO:0007669"/>
    <property type="project" value="InterPro"/>
</dbReference>
<evidence type="ECO:0000256" key="2">
    <source>
        <dbReference type="ARBA" id="ARBA00022691"/>
    </source>
</evidence>
<dbReference type="RefSeq" id="WP_107351850.1">
    <property type="nucleotide sequence ID" value="NZ_PYMH01000028.1"/>
</dbReference>
<dbReference type="CDD" id="cd01335">
    <property type="entry name" value="Radical_SAM"/>
    <property type="match status" value="1"/>
</dbReference>
<keyword evidence="5" id="KW-0411">Iron-sulfur</keyword>
<dbReference type="Gene3D" id="3.20.20.70">
    <property type="entry name" value="Aldolase class I"/>
    <property type="match status" value="1"/>
</dbReference>
<comment type="caution">
    <text evidence="7">The sequence shown here is derived from an EMBL/GenBank/DDBJ whole genome shotgun (WGS) entry which is preliminary data.</text>
</comment>
<evidence type="ECO:0000256" key="1">
    <source>
        <dbReference type="ARBA" id="ARBA00001966"/>
    </source>
</evidence>
<protein>
    <submittedName>
        <fullName evidence="7">Radical SAM protein</fullName>
    </submittedName>
</protein>
<evidence type="ECO:0000259" key="6">
    <source>
        <dbReference type="Pfam" id="PF04055"/>
    </source>
</evidence>
<evidence type="ECO:0000256" key="3">
    <source>
        <dbReference type="ARBA" id="ARBA00022723"/>
    </source>
</evidence>
<dbReference type="InterPro" id="IPR013785">
    <property type="entry name" value="Aldolase_TIM"/>
</dbReference>
<feature type="domain" description="Radical SAM core" evidence="6">
    <location>
        <begin position="62"/>
        <end position="149"/>
    </location>
</feature>
<dbReference type="GO" id="GO:0046872">
    <property type="term" value="F:metal ion binding"/>
    <property type="evidence" value="ECO:0007669"/>
    <property type="project" value="UniProtKB-KW"/>
</dbReference>
<dbReference type="InterPro" id="IPR058240">
    <property type="entry name" value="rSAM_sf"/>
</dbReference>
<gene>
    <name evidence="7" type="ORF">C9I99_26580</name>
</gene>
<keyword evidence="2" id="KW-0949">S-adenosyl-L-methionine</keyword>
<dbReference type="InterPro" id="IPR007197">
    <property type="entry name" value="rSAM"/>
</dbReference>
<dbReference type="OrthoDB" id="9792276at2"/>
<comment type="cofactor">
    <cofactor evidence="1">
        <name>[4Fe-4S] cluster</name>
        <dbReference type="ChEBI" id="CHEBI:49883"/>
    </cofactor>
</comment>
<organism evidence="7 8">
    <name type="scientific">Photobacterium lutimaris</name>
    <dbReference type="NCBI Taxonomy" id="388278"/>
    <lineage>
        <taxon>Bacteria</taxon>
        <taxon>Pseudomonadati</taxon>
        <taxon>Pseudomonadota</taxon>
        <taxon>Gammaproteobacteria</taxon>
        <taxon>Vibrionales</taxon>
        <taxon>Vibrionaceae</taxon>
        <taxon>Photobacterium</taxon>
    </lineage>
</organism>
<evidence type="ECO:0000256" key="4">
    <source>
        <dbReference type="ARBA" id="ARBA00023004"/>
    </source>
</evidence>
<evidence type="ECO:0000313" key="8">
    <source>
        <dbReference type="Proteomes" id="UP000241222"/>
    </source>
</evidence>
<dbReference type="SUPFAM" id="SSF102114">
    <property type="entry name" value="Radical SAM enzymes"/>
    <property type="match status" value="1"/>
</dbReference>
<keyword evidence="8" id="KW-1185">Reference proteome</keyword>
<name>A0A2T3II23_9GAMM</name>
<dbReference type="Proteomes" id="UP000241222">
    <property type="component" value="Unassembled WGS sequence"/>
</dbReference>
<reference evidence="7 8" key="1">
    <citation type="submission" date="2018-03" db="EMBL/GenBank/DDBJ databases">
        <title>Whole genome sequencing of Histamine producing bacteria.</title>
        <authorList>
            <person name="Butler K."/>
        </authorList>
    </citation>
    <scope>NUCLEOTIDE SEQUENCE [LARGE SCALE GENOMIC DNA]</scope>
    <source>
        <strain evidence="7 8">JCM 13586</strain>
    </source>
</reference>